<protein>
    <submittedName>
        <fullName evidence="2">Uncharacterized protein</fullName>
    </submittedName>
</protein>
<proteinExistence type="predicted"/>
<evidence type="ECO:0000256" key="1">
    <source>
        <dbReference type="SAM" id="Phobius"/>
    </source>
</evidence>
<keyword evidence="1" id="KW-0472">Membrane</keyword>
<evidence type="ECO:0000313" key="3">
    <source>
        <dbReference type="Proteomes" id="UP000078561"/>
    </source>
</evidence>
<dbReference type="InParanoid" id="A0A163LRR2"/>
<accession>A0A163LRR2</accession>
<sequence>MVMELRNVFHRVIQVGFIDGIGLRDYGTGYIWGRISKWRRTKTAKLCKSIQDSSGRVWAKNCSGEAVISIVVVPIAVVIVVPIAVVIVVPIAVVIVVADLVSKERGTMQKAKS</sequence>
<dbReference type="AlphaFoldDB" id="A0A163LRR2"/>
<evidence type="ECO:0000313" key="2">
    <source>
        <dbReference type="EMBL" id="SAL95938.1"/>
    </source>
</evidence>
<organism evidence="2">
    <name type="scientific">Absidia glauca</name>
    <name type="common">Pin mould</name>
    <dbReference type="NCBI Taxonomy" id="4829"/>
    <lineage>
        <taxon>Eukaryota</taxon>
        <taxon>Fungi</taxon>
        <taxon>Fungi incertae sedis</taxon>
        <taxon>Mucoromycota</taxon>
        <taxon>Mucoromycotina</taxon>
        <taxon>Mucoromycetes</taxon>
        <taxon>Mucorales</taxon>
        <taxon>Cunninghamellaceae</taxon>
        <taxon>Absidia</taxon>
    </lineage>
</organism>
<reference evidence="2" key="1">
    <citation type="submission" date="2016-04" db="EMBL/GenBank/DDBJ databases">
        <authorList>
            <person name="Evans L.H."/>
            <person name="Alamgir A."/>
            <person name="Owens N."/>
            <person name="Weber N.D."/>
            <person name="Virtaneva K."/>
            <person name="Barbian K."/>
            <person name="Babar A."/>
            <person name="Rosenke K."/>
        </authorList>
    </citation>
    <scope>NUCLEOTIDE SEQUENCE [LARGE SCALE GENOMIC DNA]</scope>
    <source>
        <strain evidence="2">CBS 101.48</strain>
    </source>
</reference>
<keyword evidence="1" id="KW-0812">Transmembrane</keyword>
<dbReference type="Proteomes" id="UP000078561">
    <property type="component" value="Unassembled WGS sequence"/>
</dbReference>
<name>A0A163LRR2_ABSGL</name>
<dbReference type="EMBL" id="LT550481">
    <property type="protein sequence ID" value="SAL95938.1"/>
    <property type="molecule type" value="Genomic_DNA"/>
</dbReference>
<gene>
    <name evidence="2" type="primary">ABSGL_01279.1 scaffold 1223</name>
</gene>
<keyword evidence="1" id="KW-1133">Transmembrane helix</keyword>
<feature type="transmembrane region" description="Helical" evidence="1">
    <location>
        <begin position="68"/>
        <end position="101"/>
    </location>
</feature>
<keyword evidence="3" id="KW-1185">Reference proteome</keyword>